<reference evidence="2" key="1">
    <citation type="submission" date="2021-09" db="EMBL/GenBank/DDBJ databases">
        <authorList>
            <person name="Martin H S."/>
        </authorList>
    </citation>
    <scope>NUCLEOTIDE SEQUENCE</scope>
</reference>
<comment type="caution">
    <text evidence="2">The sequence shown here is derived from an EMBL/GenBank/DDBJ whole genome shotgun (WGS) entry which is preliminary data.</text>
</comment>
<feature type="compositionally biased region" description="Polar residues" evidence="1">
    <location>
        <begin position="39"/>
        <end position="54"/>
    </location>
</feature>
<dbReference type="OrthoDB" id="7466416at2759"/>
<evidence type="ECO:0000313" key="3">
    <source>
        <dbReference type="Proteomes" id="UP000789524"/>
    </source>
</evidence>
<protein>
    <submittedName>
        <fullName evidence="2">(African queen) hypothetical protein</fullName>
    </submittedName>
</protein>
<feature type="region of interest" description="Disordered" evidence="1">
    <location>
        <begin position="1"/>
        <end position="119"/>
    </location>
</feature>
<dbReference type="EMBL" id="CAKASE010000051">
    <property type="protein sequence ID" value="CAG9564547.1"/>
    <property type="molecule type" value="Genomic_DNA"/>
</dbReference>
<feature type="compositionally biased region" description="Basic residues" evidence="1">
    <location>
        <begin position="60"/>
        <end position="70"/>
    </location>
</feature>
<organism evidence="2 3">
    <name type="scientific">Danaus chrysippus</name>
    <name type="common">African queen</name>
    <dbReference type="NCBI Taxonomy" id="151541"/>
    <lineage>
        <taxon>Eukaryota</taxon>
        <taxon>Metazoa</taxon>
        <taxon>Ecdysozoa</taxon>
        <taxon>Arthropoda</taxon>
        <taxon>Hexapoda</taxon>
        <taxon>Insecta</taxon>
        <taxon>Pterygota</taxon>
        <taxon>Neoptera</taxon>
        <taxon>Endopterygota</taxon>
        <taxon>Lepidoptera</taxon>
        <taxon>Glossata</taxon>
        <taxon>Ditrysia</taxon>
        <taxon>Papilionoidea</taxon>
        <taxon>Nymphalidae</taxon>
        <taxon>Danainae</taxon>
        <taxon>Danaini</taxon>
        <taxon>Danaina</taxon>
        <taxon>Danaus</taxon>
        <taxon>Anosia</taxon>
    </lineage>
</organism>
<feature type="compositionally biased region" description="Acidic residues" evidence="1">
    <location>
        <begin position="109"/>
        <end position="119"/>
    </location>
</feature>
<sequence>MGKRSKSENKEESGSEIKKPNLDGPVLDNKHDSSENGEDSVQQRISGNKEITSNTEDKTLKKKKGRKKPNKPLADNVTQNKKIIFNDDNEAQEVPLNVPKKKNKKVTEPQEEEPTEEDIDQFCSEIKEEDNVEYENWVKLIEAKLSSNKKKT</sequence>
<evidence type="ECO:0000313" key="2">
    <source>
        <dbReference type="EMBL" id="CAG9564547.1"/>
    </source>
</evidence>
<gene>
    <name evidence="2" type="ORF">DCHRY22_LOCUS5528</name>
</gene>
<dbReference type="AlphaFoldDB" id="A0A8J2QJZ5"/>
<evidence type="ECO:0000256" key="1">
    <source>
        <dbReference type="SAM" id="MobiDB-lite"/>
    </source>
</evidence>
<dbReference type="Proteomes" id="UP000789524">
    <property type="component" value="Unassembled WGS sequence"/>
</dbReference>
<feature type="compositionally biased region" description="Basic and acidic residues" evidence="1">
    <location>
        <begin position="1"/>
        <end position="21"/>
    </location>
</feature>
<proteinExistence type="predicted"/>
<accession>A0A8J2QJZ5</accession>
<name>A0A8J2QJZ5_9NEOP</name>
<keyword evidence="3" id="KW-1185">Reference proteome</keyword>